<dbReference type="Proteomes" id="UP000052023">
    <property type="component" value="Unassembled WGS sequence"/>
</dbReference>
<dbReference type="AlphaFoldDB" id="A0A0R3MUF1"/>
<gene>
    <name evidence="2" type="ORF">CQ13_31730</name>
</gene>
<dbReference type="RefSeq" id="WP_057846042.1">
    <property type="nucleotide sequence ID" value="NZ_LLYA01000175.1"/>
</dbReference>
<comment type="caution">
    <text evidence="2">The sequence shown here is derived from an EMBL/GenBank/DDBJ whole genome shotgun (WGS) entry which is preliminary data.</text>
</comment>
<evidence type="ECO:0000313" key="3">
    <source>
        <dbReference type="Proteomes" id="UP000052023"/>
    </source>
</evidence>
<sequence length="92" mass="10294">MVRSIRLVQDKSPDEVDQRAERPLSQEDASKLAEIMAELTYLDHLEATRASNVASLKRLKDACDALLDSGLSTFERDAASRYVESKDEPAKQ</sequence>
<proteinExistence type="predicted"/>
<dbReference type="EMBL" id="LLYA01000175">
    <property type="protein sequence ID" value="KRR20886.1"/>
    <property type="molecule type" value="Genomic_DNA"/>
</dbReference>
<evidence type="ECO:0000313" key="2">
    <source>
        <dbReference type="EMBL" id="KRR20886.1"/>
    </source>
</evidence>
<reference evidence="2 3" key="1">
    <citation type="submission" date="2014-03" db="EMBL/GenBank/DDBJ databases">
        <title>Bradyrhizobium valentinum sp. nov., isolated from effective nodules of Lupinus mariae-josephae, a lupine endemic of basic-lime soils in Eastern Spain.</title>
        <authorList>
            <person name="Duran D."/>
            <person name="Rey L."/>
            <person name="Navarro A."/>
            <person name="Busquets A."/>
            <person name="Imperial J."/>
            <person name="Ruiz-Argueso T."/>
        </authorList>
    </citation>
    <scope>NUCLEOTIDE SEQUENCE [LARGE SCALE GENOMIC DNA]</scope>
    <source>
        <strain evidence="2 3">Ro19</strain>
    </source>
</reference>
<feature type="region of interest" description="Disordered" evidence="1">
    <location>
        <begin position="1"/>
        <end position="27"/>
    </location>
</feature>
<organism evidence="2 3">
    <name type="scientific">Bradyrhizobium retamae</name>
    <dbReference type="NCBI Taxonomy" id="1300035"/>
    <lineage>
        <taxon>Bacteria</taxon>
        <taxon>Pseudomonadati</taxon>
        <taxon>Pseudomonadota</taxon>
        <taxon>Alphaproteobacteria</taxon>
        <taxon>Hyphomicrobiales</taxon>
        <taxon>Nitrobacteraceae</taxon>
        <taxon>Bradyrhizobium</taxon>
    </lineage>
</organism>
<feature type="compositionally biased region" description="Basic and acidic residues" evidence="1">
    <location>
        <begin position="8"/>
        <end position="27"/>
    </location>
</feature>
<evidence type="ECO:0000256" key="1">
    <source>
        <dbReference type="SAM" id="MobiDB-lite"/>
    </source>
</evidence>
<protein>
    <submittedName>
        <fullName evidence="2">Uncharacterized protein</fullName>
    </submittedName>
</protein>
<accession>A0A0R3MUF1</accession>
<name>A0A0R3MUF1_9BRAD</name>
<keyword evidence="3" id="KW-1185">Reference proteome</keyword>
<dbReference type="OrthoDB" id="8241660at2"/>